<protein>
    <submittedName>
        <fullName evidence="1">Uncharacterized protein</fullName>
    </submittedName>
</protein>
<dbReference type="EMBL" id="JANPWB010000008">
    <property type="protein sequence ID" value="KAJ1163334.1"/>
    <property type="molecule type" value="Genomic_DNA"/>
</dbReference>
<organism evidence="1 2">
    <name type="scientific">Pleurodeles waltl</name>
    <name type="common">Iberian ribbed newt</name>
    <dbReference type="NCBI Taxonomy" id="8319"/>
    <lineage>
        <taxon>Eukaryota</taxon>
        <taxon>Metazoa</taxon>
        <taxon>Chordata</taxon>
        <taxon>Craniata</taxon>
        <taxon>Vertebrata</taxon>
        <taxon>Euteleostomi</taxon>
        <taxon>Amphibia</taxon>
        <taxon>Batrachia</taxon>
        <taxon>Caudata</taxon>
        <taxon>Salamandroidea</taxon>
        <taxon>Salamandridae</taxon>
        <taxon>Pleurodelinae</taxon>
        <taxon>Pleurodeles</taxon>
    </lineage>
</organism>
<keyword evidence="2" id="KW-1185">Reference proteome</keyword>
<name>A0AAV7SGZ8_PLEWA</name>
<dbReference type="AlphaFoldDB" id="A0AAV7SGZ8"/>
<accession>A0AAV7SGZ8</accession>
<sequence length="84" mass="8831">MIYEVALLRFASPSVGESSWCWFAAAARPQPCGVALVPSALLVILSSCGEHKHSAASSAATRRPPCDVATHTRLSPSLARIAAR</sequence>
<comment type="caution">
    <text evidence="1">The sequence shown here is derived from an EMBL/GenBank/DDBJ whole genome shotgun (WGS) entry which is preliminary data.</text>
</comment>
<proteinExistence type="predicted"/>
<dbReference type="Proteomes" id="UP001066276">
    <property type="component" value="Chromosome 4_2"/>
</dbReference>
<reference evidence="1" key="1">
    <citation type="journal article" date="2022" name="bioRxiv">
        <title>Sequencing and chromosome-scale assembly of the giantPleurodeles waltlgenome.</title>
        <authorList>
            <person name="Brown T."/>
            <person name="Elewa A."/>
            <person name="Iarovenko S."/>
            <person name="Subramanian E."/>
            <person name="Araus A.J."/>
            <person name="Petzold A."/>
            <person name="Susuki M."/>
            <person name="Suzuki K.-i.T."/>
            <person name="Hayashi T."/>
            <person name="Toyoda A."/>
            <person name="Oliveira C."/>
            <person name="Osipova E."/>
            <person name="Leigh N.D."/>
            <person name="Simon A."/>
            <person name="Yun M.H."/>
        </authorList>
    </citation>
    <scope>NUCLEOTIDE SEQUENCE</scope>
    <source>
        <strain evidence="1">20211129_DDA</strain>
        <tissue evidence="1">Liver</tissue>
    </source>
</reference>
<evidence type="ECO:0000313" key="2">
    <source>
        <dbReference type="Proteomes" id="UP001066276"/>
    </source>
</evidence>
<evidence type="ECO:0000313" key="1">
    <source>
        <dbReference type="EMBL" id="KAJ1163334.1"/>
    </source>
</evidence>
<gene>
    <name evidence="1" type="ORF">NDU88_003794</name>
</gene>